<dbReference type="EMBL" id="AMQN01002888">
    <property type="status" value="NOT_ANNOTATED_CDS"/>
    <property type="molecule type" value="Genomic_DNA"/>
</dbReference>
<evidence type="ECO:0000256" key="3">
    <source>
        <dbReference type="ARBA" id="ARBA00022801"/>
    </source>
</evidence>
<keyword evidence="4" id="KW-0325">Glycoprotein</keyword>
<dbReference type="EMBL" id="KB310318">
    <property type="protein sequence ID" value="ELT91862.1"/>
    <property type="molecule type" value="Genomic_DNA"/>
</dbReference>
<keyword evidence="3" id="KW-0378">Hydrolase</keyword>
<evidence type="ECO:0000256" key="5">
    <source>
        <dbReference type="ARBA" id="ARBA00023295"/>
    </source>
</evidence>
<evidence type="ECO:0000313" key="9">
    <source>
        <dbReference type="Proteomes" id="UP000014760"/>
    </source>
</evidence>
<dbReference type="InterPro" id="IPR001360">
    <property type="entry name" value="Glyco_hydro_1"/>
</dbReference>
<gene>
    <name evidence="7" type="ORF">CAPTEDRAFT_149629</name>
</gene>
<dbReference type="Gene3D" id="3.20.20.80">
    <property type="entry name" value="Glycosidases"/>
    <property type="match status" value="1"/>
</dbReference>
<reference evidence="7 9" key="2">
    <citation type="journal article" date="2013" name="Nature">
        <title>Insights into bilaterian evolution from three spiralian genomes.</title>
        <authorList>
            <person name="Simakov O."/>
            <person name="Marletaz F."/>
            <person name="Cho S.J."/>
            <person name="Edsinger-Gonzales E."/>
            <person name="Havlak P."/>
            <person name="Hellsten U."/>
            <person name="Kuo D.H."/>
            <person name="Larsson T."/>
            <person name="Lv J."/>
            <person name="Arendt D."/>
            <person name="Savage R."/>
            <person name="Osoegawa K."/>
            <person name="de Jong P."/>
            <person name="Grimwood J."/>
            <person name="Chapman J.A."/>
            <person name="Shapiro H."/>
            <person name="Aerts A."/>
            <person name="Otillar R.P."/>
            <person name="Terry A.Y."/>
            <person name="Boore J.L."/>
            <person name="Grigoriev I.V."/>
            <person name="Lindberg D.R."/>
            <person name="Seaver E.C."/>
            <person name="Weisblat D.A."/>
            <person name="Putnam N.H."/>
            <person name="Rokhsar D.S."/>
        </authorList>
    </citation>
    <scope>NUCLEOTIDE SEQUENCE</scope>
    <source>
        <strain evidence="7 9">I ESC-2004</strain>
    </source>
</reference>
<evidence type="ECO:0008006" key="10">
    <source>
        <dbReference type="Google" id="ProtNLM"/>
    </source>
</evidence>
<dbReference type="PROSITE" id="PS00653">
    <property type="entry name" value="GLYCOSYL_HYDROL_F1_2"/>
    <property type="match status" value="1"/>
</dbReference>
<keyword evidence="9" id="KW-1185">Reference proteome</keyword>
<dbReference type="FunCoup" id="R7TEG2">
    <property type="interactions" value="4"/>
</dbReference>
<dbReference type="GO" id="GO:0005975">
    <property type="term" value="P:carbohydrate metabolic process"/>
    <property type="evidence" value="ECO:0007669"/>
    <property type="project" value="InterPro"/>
</dbReference>
<evidence type="ECO:0000256" key="1">
    <source>
        <dbReference type="ARBA" id="ARBA00010838"/>
    </source>
</evidence>
<evidence type="ECO:0000256" key="4">
    <source>
        <dbReference type="ARBA" id="ARBA00023180"/>
    </source>
</evidence>
<name>R7TEG2_CAPTE</name>
<dbReference type="AlphaFoldDB" id="R7TEG2"/>
<dbReference type="Pfam" id="PF00232">
    <property type="entry name" value="Glyco_hydro_1"/>
    <property type="match status" value="1"/>
</dbReference>
<protein>
    <recommendedName>
        <fullName evidence="10">Beta-glucosidase</fullName>
    </recommendedName>
</protein>
<comment type="subunit">
    <text evidence="2">Homodimer.</text>
</comment>
<proteinExistence type="inferred from homology"/>
<dbReference type="PANTHER" id="PTHR10353">
    <property type="entry name" value="GLYCOSYL HYDROLASE"/>
    <property type="match status" value="1"/>
</dbReference>
<reference evidence="9" key="1">
    <citation type="submission" date="2012-12" db="EMBL/GenBank/DDBJ databases">
        <authorList>
            <person name="Hellsten U."/>
            <person name="Grimwood J."/>
            <person name="Chapman J.A."/>
            <person name="Shapiro H."/>
            <person name="Aerts A."/>
            <person name="Otillar R.P."/>
            <person name="Terry A.Y."/>
            <person name="Boore J.L."/>
            <person name="Simakov O."/>
            <person name="Marletaz F."/>
            <person name="Cho S.-J."/>
            <person name="Edsinger-Gonzales E."/>
            <person name="Havlak P."/>
            <person name="Kuo D.-H."/>
            <person name="Larsson T."/>
            <person name="Lv J."/>
            <person name="Arendt D."/>
            <person name="Savage R."/>
            <person name="Osoegawa K."/>
            <person name="de Jong P."/>
            <person name="Lindberg D.R."/>
            <person name="Seaver E.C."/>
            <person name="Weisblat D.A."/>
            <person name="Putnam N.H."/>
            <person name="Grigoriev I.V."/>
            <person name="Rokhsar D.S."/>
        </authorList>
    </citation>
    <scope>NUCLEOTIDE SEQUENCE</scope>
    <source>
        <strain evidence="9">I ESC-2004</strain>
    </source>
</reference>
<dbReference type="EnsemblMetazoa" id="CapteT149629">
    <property type="protein sequence ID" value="CapteP149629"/>
    <property type="gene ID" value="CapteG149629"/>
</dbReference>
<dbReference type="FunFam" id="3.20.20.80:FF:000013">
    <property type="entry name" value="lactase-phlorizin hydrolase"/>
    <property type="match status" value="1"/>
</dbReference>
<dbReference type="GO" id="GO:0008422">
    <property type="term" value="F:beta-glucosidase activity"/>
    <property type="evidence" value="ECO:0007669"/>
    <property type="project" value="TreeGrafter"/>
</dbReference>
<evidence type="ECO:0000256" key="6">
    <source>
        <dbReference type="RuleBase" id="RU003690"/>
    </source>
</evidence>
<reference evidence="8" key="3">
    <citation type="submission" date="2015-06" db="UniProtKB">
        <authorList>
            <consortium name="EnsemblMetazoa"/>
        </authorList>
    </citation>
    <scope>IDENTIFICATION</scope>
</reference>
<sequence length="494" mass="56416">MATNFPPPTLPAGFSRDRQQGDFLKESFPDDFAWGSATSSYQIEGAHDADGKGPSVWDTFSHEPGRVECNHNGDVACDHYNHLEEDVQLIKNLGLKHYRFSISWCRILPTGDPSNVNQKGIDFYNRLLDCLAEAGISAMVTIYHWDMPQALGDKGGWMNAEIVDLFKEFARICFEQFGGKVKQWLTLNEPMVFALLGYGFGMHHPGQRDFFGKGCRVIHHLILAHAKVYHLYEASFKEKQNGRVGIALCSTWNEPRNPNSEEDRQAAERAMRVAMGWFAWPIFKTGDYPEEVKTGVAAVCEKNGIKSTLPEFTKEEMRLNKGTADFLGWNYYTTSLVWSPSEAEKVGPTPFSQVAQITGSVDPEWKRGKCMFFHVVPWGIRNMANWLTKTFPSVDIYITENGYSDEGQLDDSDRVDFFRNHLNELLKAIRLDGARVKGYYAWSLMDNFEWSNGYNVRFGMHHVDFTDPKRRRTKKASADFYKHLVQSNGFKENE</sequence>
<accession>R7TEG2</accession>
<dbReference type="OrthoDB" id="65569at2759"/>
<dbReference type="SUPFAM" id="SSF51445">
    <property type="entry name" value="(Trans)glycosidases"/>
    <property type="match status" value="1"/>
</dbReference>
<dbReference type="OMA" id="YQIEGHG"/>
<evidence type="ECO:0000256" key="2">
    <source>
        <dbReference type="ARBA" id="ARBA00011738"/>
    </source>
</evidence>
<dbReference type="STRING" id="283909.R7TEG2"/>
<dbReference type="InterPro" id="IPR033132">
    <property type="entry name" value="GH_1_N_CS"/>
</dbReference>
<dbReference type="PRINTS" id="PR00131">
    <property type="entry name" value="GLHYDRLASE1"/>
</dbReference>
<comment type="similarity">
    <text evidence="1 6">Belongs to the glycosyl hydrolase 1 family.</text>
</comment>
<organism evidence="7">
    <name type="scientific">Capitella teleta</name>
    <name type="common">Polychaete worm</name>
    <dbReference type="NCBI Taxonomy" id="283909"/>
    <lineage>
        <taxon>Eukaryota</taxon>
        <taxon>Metazoa</taxon>
        <taxon>Spiralia</taxon>
        <taxon>Lophotrochozoa</taxon>
        <taxon>Annelida</taxon>
        <taxon>Polychaeta</taxon>
        <taxon>Sedentaria</taxon>
        <taxon>Scolecida</taxon>
        <taxon>Capitellidae</taxon>
        <taxon>Capitella</taxon>
    </lineage>
</organism>
<evidence type="ECO:0000313" key="8">
    <source>
        <dbReference type="EnsemblMetazoa" id="CapteP149629"/>
    </source>
</evidence>
<dbReference type="HOGENOM" id="CLU_001859_1_3_1"/>
<evidence type="ECO:0000313" key="7">
    <source>
        <dbReference type="EMBL" id="ELT91862.1"/>
    </source>
</evidence>
<dbReference type="InterPro" id="IPR017853">
    <property type="entry name" value="GH"/>
</dbReference>
<dbReference type="Proteomes" id="UP000014760">
    <property type="component" value="Unassembled WGS sequence"/>
</dbReference>
<dbReference type="PANTHER" id="PTHR10353:SF36">
    <property type="entry name" value="LP05116P"/>
    <property type="match status" value="1"/>
</dbReference>
<keyword evidence="5" id="KW-0326">Glycosidase</keyword>